<dbReference type="Gene3D" id="3.40.190.10">
    <property type="entry name" value="Periplasmic binding protein-like II"/>
    <property type="match status" value="4"/>
</dbReference>
<dbReference type="InterPro" id="IPR005119">
    <property type="entry name" value="LysR_subst-bd"/>
</dbReference>
<dbReference type="CDD" id="cd08414">
    <property type="entry name" value="PBP2_LTTR_aromatics_like"/>
    <property type="match status" value="1"/>
</dbReference>
<evidence type="ECO:0000313" key="8">
    <source>
        <dbReference type="Proteomes" id="UP001422074"/>
    </source>
</evidence>
<dbReference type="Proteomes" id="UP001422074">
    <property type="component" value="Unassembled WGS sequence"/>
</dbReference>
<evidence type="ECO:0000256" key="5">
    <source>
        <dbReference type="SAM" id="MobiDB-lite"/>
    </source>
</evidence>
<feature type="compositionally biased region" description="Gly residues" evidence="5">
    <location>
        <begin position="244"/>
        <end position="264"/>
    </location>
</feature>
<feature type="domain" description="LysR substrate-binding" evidence="6">
    <location>
        <begin position="37"/>
        <end position="119"/>
    </location>
</feature>
<evidence type="ECO:0000313" key="7">
    <source>
        <dbReference type="EMBL" id="MEN2743718.1"/>
    </source>
</evidence>
<feature type="compositionally biased region" description="Low complexity" evidence="5">
    <location>
        <begin position="234"/>
        <end position="243"/>
    </location>
</feature>
<name>A0ABU9WX02_9MICC</name>
<evidence type="ECO:0000256" key="2">
    <source>
        <dbReference type="ARBA" id="ARBA00023015"/>
    </source>
</evidence>
<dbReference type="SUPFAM" id="SSF53850">
    <property type="entry name" value="Periplasmic binding protein-like II"/>
    <property type="match status" value="1"/>
</dbReference>
<keyword evidence="3" id="KW-0238">DNA-binding</keyword>
<proteinExistence type="inferred from homology"/>
<dbReference type="PANTHER" id="PTHR30346">
    <property type="entry name" value="TRANSCRIPTIONAL DUAL REGULATOR HCAR-RELATED"/>
    <property type="match status" value="1"/>
</dbReference>
<feature type="region of interest" description="Disordered" evidence="5">
    <location>
        <begin position="193"/>
        <end position="271"/>
    </location>
</feature>
<dbReference type="RefSeq" id="WP_345883247.1">
    <property type="nucleotide sequence ID" value="NZ_JBDFRB010000003.1"/>
</dbReference>
<evidence type="ECO:0000256" key="3">
    <source>
        <dbReference type="ARBA" id="ARBA00023125"/>
    </source>
</evidence>
<keyword evidence="8" id="KW-1185">Reference proteome</keyword>
<evidence type="ECO:0000256" key="4">
    <source>
        <dbReference type="ARBA" id="ARBA00023163"/>
    </source>
</evidence>
<feature type="compositionally biased region" description="Low complexity" evidence="5">
    <location>
        <begin position="12"/>
        <end position="23"/>
    </location>
</feature>
<dbReference type="PANTHER" id="PTHR30346:SF0">
    <property type="entry name" value="HCA OPERON TRANSCRIPTIONAL ACTIVATOR HCAR"/>
    <property type="match status" value="1"/>
</dbReference>
<protein>
    <submittedName>
        <fullName evidence="7">LysR family substrate-binding domain-containing protein</fullName>
    </submittedName>
</protein>
<reference evidence="7 8" key="1">
    <citation type="submission" date="2024-05" db="EMBL/GenBank/DDBJ databases">
        <title>Sinomonas sp. nov., isolated from a waste landfill.</title>
        <authorList>
            <person name="Zhao Y."/>
        </authorList>
    </citation>
    <scope>NUCLEOTIDE SEQUENCE [LARGE SCALE GENOMIC DNA]</scope>
    <source>
        <strain evidence="7 8">CCTCC AB2014300</strain>
    </source>
</reference>
<comment type="similarity">
    <text evidence="1">Belongs to the LysR transcriptional regulatory family.</text>
</comment>
<evidence type="ECO:0000259" key="6">
    <source>
        <dbReference type="Pfam" id="PF03466"/>
    </source>
</evidence>
<organism evidence="7 8">
    <name type="scientific">Sinomonas halotolerans</name>
    <dbReference type="NCBI Taxonomy" id="1644133"/>
    <lineage>
        <taxon>Bacteria</taxon>
        <taxon>Bacillati</taxon>
        <taxon>Actinomycetota</taxon>
        <taxon>Actinomycetes</taxon>
        <taxon>Micrococcales</taxon>
        <taxon>Micrococcaceae</taxon>
        <taxon>Sinomonas</taxon>
    </lineage>
</organism>
<accession>A0ABU9WX02</accession>
<comment type="caution">
    <text evidence="7">The sequence shown here is derived from an EMBL/GenBank/DDBJ whole genome shotgun (WGS) entry which is preliminary data.</text>
</comment>
<dbReference type="Pfam" id="PF03466">
    <property type="entry name" value="LysR_substrate"/>
    <property type="match status" value="2"/>
</dbReference>
<feature type="domain" description="LysR substrate-binding" evidence="6">
    <location>
        <begin position="131"/>
        <end position="191"/>
    </location>
</feature>
<feature type="region of interest" description="Disordered" evidence="5">
    <location>
        <begin position="1"/>
        <end position="23"/>
    </location>
</feature>
<dbReference type="EMBL" id="JBDFRB010000003">
    <property type="protein sequence ID" value="MEN2743718.1"/>
    <property type="molecule type" value="Genomic_DNA"/>
</dbReference>
<keyword evidence="4" id="KW-0804">Transcription</keyword>
<keyword evidence="2" id="KW-0805">Transcription regulation</keyword>
<evidence type="ECO:0000256" key="1">
    <source>
        <dbReference type="ARBA" id="ARBA00009437"/>
    </source>
</evidence>
<feature type="compositionally biased region" description="Basic and acidic residues" evidence="5">
    <location>
        <begin position="205"/>
        <end position="233"/>
    </location>
</feature>
<sequence length="271" mass="29165">MDSPSPQDRAEPGPASDPGSSPGLHVAFIAGVSPGKWFHRWEERFPEVPLSSGMVDDAEQLAVLRDGRADIAFVRLPVDREREGLHVIPLYEELPVVVAPKGHEIQAFEEIPLAEVEDELFEFDGGPSERLDLVEGGAGLAIMPMSVVRHFNRKELRYRPVTGVDPYAVGVAWRRDNDSETVQEFIGVVRGRGAASSRQASVQKDQQEAAKKRREDLAASQSKEAKARNEASRAAKGARSGRAAGRGRGSSGGKGGASKGGAGKGRPKRGR</sequence>
<gene>
    <name evidence="7" type="ORF">ABCQ75_04100</name>
</gene>